<dbReference type="EMBL" id="JACBZX010000001">
    <property type="protein sequence ID" value="NYG36018.1"/>
    <property type="molecule type" value="Genomic_DNA"/>
</dbReference>
<comment type="cofactor">
    <cofactor evidence="1">
        <name>Mn(2+)</name>
        <dbReference type="ChEBI" id="CHEBI:29035"/>
    </cofactor>
</comment>
<evidence type="ECO:0000313" key="9">
    <source>
        <dbReference type="Proteomes" id="UP000592181"/>
    </source>
</evidence>
<dbReference type="GO" id="GO:0046872">
    <property type="term" value="F:metal ion binding"/>
    <property type="evidence" value="ECO:0007669"/>
    <property type="project" value="UniProtKB-KW"/>
</dbReference>
<proteinExistence type="predicted"/>
<comment type="caution">
    <text evidence="8">The sequence shown here is derived from an EMBL/GenBank/DDBJ whole genome shotgun (WGS) entry which is preliminary data.</text>
</comment>
<dbReference type="InterPro" id="IPR015797">
    <property type="entry name" value="NUDIX_hydrolase-like_dom_sf"/>
</dbReference>
<keyword evidence="5" id="KW-0460">Magnesium</keyword>
<evidence type="ECO:0000256" key="5">
    <source>
        <dbReference type="ARBA" id="ARBA00022842"/>
    </source>
</evidence>
<keyword evidence="6" id="KW-0464">Manganese</keyword>
<name>A0A852X0M5_9MICO</name>
<dbReference type="RefSeq" id="WP_179461586.1">
    <property type="nucleotide sequence ID" value="NZ_JACBZX010000001.1"/>
</dbReference>
<dbReference type="PANTHER" id="PTHR12318">
    <property type="entry name" value="TESTOSTERONE-REGULATED PROTEIN RP2"/>
    <property type="match status" value="1"/>
</dbReference>
<feature type="domain" description="Nudix hydrolase" evidence="7">
    <location>
        <begin position="27"/>
        <end position="232"/>
    </location>
</feature>
<reference evidence="8 9" key="1">
    <citation type="submission" date="2020-07" db="EMBL/GenBank/DDBJ databases">
        <title>Sequencing the genomes of 1000 actinobacteria strains.</title>
        <authorList>
            <person name="Klenk H.-P."/>
        </authorList>
    </citation>
    <scope>NUCLEOTIDE SEQUENCE [LARGE SCALE GENOMIC DNA]</scope>
    <source>
        <strain evidence="8 9">DSM 24723</strain>
    </source>
</reference>
<protein>
    <submittedName>
        <fullName evidence="8">8-oxo-dGTP pyrophosphatase MutT (NUDIX family)</fullName>
    </submittedName>
</protein>
<dbReference type="InterPro" id="IPR039121">
    <property type="entry name" value="NUDT19"/>
</dbReference>
<gene>
    <name evidence="8" type="ORF">BJY28_000487</name>
</gene>
<keyword evidence="4" id="KW-0378">Hydrolase</keyword>
<evidence type="ECO:0000256" key="2">
    <source>
        <dbReference type="ARBA" id="ARBA00001946"/>
    </source>
</evidence>
<dbReference type="Proteomes" id="UP000592181">
    <property type="component" value="Unassembled WGS sequence"/>
</dbReference>
<evidence type="ECO:0000256" key="6">
    <source>
        <dbReference type="ARBA" id="ARBA00023211"/>
    </source>
</evidence>
<sequence length="275" mass="29252">MVPRDFLLAADPGLVLAAETPVADPAPTKQASTVMLLRDDAGPLQVFMLRRVPTMDFAASRHVFPGGGVDPRDAEETPWAGPDPEVWAERLGTDEAHARMLVAAAVREVFEETGVLLASPADDPGGDAVVLADDESDRLRESLVAKEVALGEVLLARGLVLRSDLLGYRAHWITPEFEKRRYDTYFFVAALPAGQSADGRTSEADVAEWVRPRALLDSFAAGDALLLPPTIVCLEGLAEHASVGQALAGEPLVATVLPQLVLTDAGPAVRIEPAP</sequence>
<dbReference type="Gene3D" id="3.90.79.10">
    <property type="entry name" value="Nucleoside Triphosphate Pyrophosphohydrolase"/>
    <property type="match status" value="1"/>
</dbReference>
<comment type="cofactor">
    <cofactor evidence="2">
        <name>Mg(2+)</name>
        <dbReference type="ChEBI" id="CHEBI:18420"/>
    </cofactor>
</comment>
<dbReference type="InterPro" id="IPR000086">
    <property type="entry name" value="NUDIX_hydrolase_dom"/>
</dbReference>
<keyword evidence="3" id="KW-0479">Metal-binding</keyword>
<accession>A0A852X0M5</accession>
<dbReference type="SUPFAM" id="SSF55811">
    <property type="entry name" value="Nudix"/>
    <property type="match status" value="1"/>
</dbReference>
<evidence type="ECO:0000259" key="7">
    <source>
        <dbReference type="PROSITE" id="PS51462"/>
    </source>
</evidence>
<evidence type="ECO:0000313" key="8">
    <source>
        <dbReference type="EMBL" id="NYG36018.1"/>
    </source>
</evidence>
<dbReference type="AlphaFoldDB" id="A0A852X0M5"/>
<dbReference type="PANTHER" id="PTHR12318:SF0">
    <property type="entry name" value="ACYL-COENZYME A DIPHOSPHATASE NUDT19"/>
    <property type="match status" value="1"/>
</dbReference>
<dbReference type="CDD" id="cd18870">
    <property type="entry name" value="NUDIX_AcylCoAdiphos_Nudt19"/>
    <property type="match status" value="1"/>
</dbReference>
<evidence type="ECO:0000256" key="4">
    <source>
        <dbReference type="ARBA" id="ARBA00022801"/>
    </source>
</evidence>
<evidence type="ECO:0000256" key="1">
    <source>
        <dbReference type="ARBA" id="ARBA00001936"/>
    </source>
</evidence>
<evidence type="ECO:0000256" key="3">
    <source>
        <dbReference type="ARBA" id="ARBA00022723"/>
    </source>
</evidence>
<dbReference type="GO" id="GO:0016818">
    <property type="term" value="F:hydrolase activity, acting on acid anhydrides, in phosphorus-containing anhydrides"/>
    <property type="evidence" value="ECO:0007669"/>
    <property type="project" value="InterPro"/>
</dbReference>
<dbReference type="PROSITE" id="PS51462">
    <property type="entry name" value="NUDIX"/>
    <property type="match status" value="1"/>
</dbReference>
<organism evidence="8 9">
    <name type="scientific">Janibacter alkaliphilus</name>
    <dbReference type="NCBI Taxonomy" id="1069963"/>
    <lineage>
        <taxon>Bacteria</taxon>
        <taxon>Bacillati</taxon>
        <taxon>Actinomycetota</taxon>
        <taxon>Actinomycetes</taxon>
        <taxon>Micrococcales</taxon>
        <taxon>Intrasporangiaceae</taxon>
        <taxon>Janibacter</taxon>
    </lineage>
</organism>
<keyword evidence="9" id="KW-1185">Reference proteome</keyword>